<name>A0ABS6EH54_9CLOT</name>
<dbReference type="Pfam" id="PF01546">
    <property type="entry name" value="Peptidase_M20"/>
    <property type="match status" value="1"/>
</dbReference>
<sequence length="392" mass="43438">MKIFYKQVEAIFDELVAIRRRIHQNPELGLELPNTIKTITKELDLYNIEYEIIENCGILAHVGKNTGKTIMLRADMDALPMAEETNLSFKSQNENVMHSCGHDIHATMLLGAAIILKQNEDQLNGYVKLLFQPDEEGLKGARLMIKSKVLENPRVDAVLGIHVVPGQFLDTGTILGESGAIMAGSTSFDIKLTGKGGHGSSPENTIDPIYAAVQIYQGISSIKTREIDAQEPLVLTIGEFSFGKANNVIPHSGSLAGTIRFFHRETGEFALRRVEEIATSIAQGLRVEVDFKSGVFLPPVVNDEQLTEQLLPYIKEEIGEEKVKDFNFKFMSSEDFAFYGEVVPTLYLNIGAGSKKDGYEFSLHHHKTLFDENVIKDGISSLVASVFGYLNN</sequence>
<dbReference type="PANTHER" id="PTHR11014:SF63">
    <property type="entry name" value="METALLOPEPTIDASE, PUTATIVE (AFU_ORTHOLOGUE AFUA_6G09600)-RELATED"/>
    <property type="match status" value="1"/>
</dbReference>
<dbReference type="InterPro" id="IPR017439">
    <property type="entry name" value="Amidohydrolase"/>
</dbReference>
<feature type="domain" description="Peptidase M20 dimerisation" evidence="1">
    <location>
        <begin position="184"/>
        <end position="281"/>
    </location>
</feature>
<evidence type="ECO:0000313" key="3">
    <source>
        <dbReference type="Proteomes" id="UP000726170"/>
    </source>
</evidence>
<keyword evidence="3" id="KW-1185">Reference proteome</keyword>
<dbReference type="PIRSF" id="PIRSF005962">
    <property type="entry name" value="Pept_M20D_amidohydro"/>
    <property type="match status" value="1"/>
</dbReference>
<protein>
    <submittedName>
        <fullName evidence="2">Amidohydrolase</fullName>
    </submittedName>
</protein>
<organism evidence="2 3">
    <name type="scientific">Clostridium mobile</name>
    <dbReference type="NCBI Taxonomy" id="2841512"/>
    <lineage>
        <taxon>Bacteria</taxon>
        <taxon>Bacillati</taxon>
        <taxon>Bacillota</taxon>
        <taxon>Clostridia</taxon>
        <taxon>Eubacteriales</taxon>
        <taxon>Clostridiaceae</taxon>
        <taxon>Clostridium</taxon>
    </lineage>
</organism>
<dbReference type="RefSeq" id="WP_216439018.1">
    <property type="nucleotide sequence ID" value="NZ_JAHLQF010000002.1"/>
</dbReference>
<evidence type="ECO:0000313" key="2">
    <source>
        <dbReference type="EMBL" id="MBU5484547.1"/>
    </source>
</evidence>
<dbReference type="Proteomes" id="UP000726170">
    <property type="component" value="Unassembled WGS sequence"/>
</dbReference>
<dbReference type="PANTHER" id="PTHR11014">
    <property type="entry name" value="PEPTIDASE M20 FAMILY MEMBER"/>
    <property type="match status" value="1"/>
</dbReference>
<dbReference type="InterPro" id="IPR011650">
    <property type="entry name" value="Peptidase_M20_dimer"/>
</dbReference>
<dbReference type="EMBL" id="JAHLQF010000002">
    <property type="protein sequence ID" value="MBU5484547.1"/>
    <property type="molecule type" value="Genomic_DNA"/>
</dbReference>
<dbReference type="NCBIfam" id="TIGR01891">
    <property type="entry name" value="amidohydrolases"/>
    <property type="match status" value="1"/>
</dbReference>
<comment type="caution">
    <text evidence="2">The sequence shown here is derived from an EMBL/GenBank/DDBJ whole genome shotgun (WGS) entry which is preliminary data.</text>
</comment>
<reference evidence="2 3" key="1">
    <citation type="submission" date="2021-06" db="EMBL/GenBank/DDBJ databases">
        <authorList>
            <person name="Sun Q."/>
            <person name="Li D."/>
        </authorList>
    </citation>
    <scope>NUCLEOTIDE SEQUENCE [LARGE SCALE GENOMIC DNA]</scope>
    <source>
        <strain evidence="2 3">MSJ-11</strain>
    </source>
</reference>
<dbReference type="CDD" id="cd03886">
    <property type="entry name" value="M20_Acy1"/>
    <property type="match status" value="1"/>
</dbReference>
<dbReference type="InterPro" id="IPR002933">
    <property type="entry name" value="Peptidase_M20"/>
</dbReference>
<accession>A0ABS6EH54</accession>
<proteinExistence type="predicted"/>
<gene>
    <name evidence="2" type="ORF">KQI86_09410</name>
</gene>
<evidence type="ECO:0000259" key="1">
    <source>
        <dbReference type="Pfam" id="PF07687"/>
    </source>
</evidence>
<dbReference type="Pfam" id="PF07687">
    <property type="entry name" value="M20_dimer"/>
    <property type="match status" value="1"/>
</dbReference>